<evidence type="ECO:0000256" key="8">
    <source>
        <dbReference type="ARBA" id="ARBA00048573"/>
    </source>
</evidence>
<evidence type="ECO:0000256" key="2">
    <source>
        <dbReference type="ARBA" id="ARBA00022598"/>
    </source>
</evidence>
<gene>
    <name evidence="9" type="primary">lysS</name>
    <name evidence="12" type="ORF">JCM16774_1998</name>
</gene>
<dbReference type="GO" id="GO:0000049">
    <property type="term" value="F:tRNA binding"/>
    <property type="evidence" value="ECO:0007669"/>
    <property type="project" value="TreeGrafter"/>
</dbReference>
<dbReference type="OrthoDB" id="9801152at2"/>
<dbReference type="Gene3D" id="2.40.50.140">
    <property type="entry name" value="Nucleic acid-binding proteins"/>
    <property type="match status" value="1"/>
</dbReference>
<evidence type="ECO:0000256" key="1">
    <source>
        <dbReference type="ARBA" id="ARBA00008226"/>
    </source>
</evidence>
<accession>A0A510JD97</accession>
<dbReference type="InterPro" id="IPR045864">
    <property type="entry name" value="aa-tRNA-synth_II/BPL/LPL"/>
</dbReference>
<dbReference type="CDD" id="cd04322">
    <property type="entry name" value="LysRS_N"/>
    <property type="match status" value="1"/>
</dbReference>
<comment type="subcellular location">
    <subcellularLocation>
        <location evidence="9">Cytoplasm</location>
    </subcellularLocation>
</comment>
<dbReference type="GO" id="GO:0005524">
    <property type="term" value="F:ATP binding"/>
    <property type="evidence" value="ECO:0007669"/>
    <property type="project" value="UniProtKB-UniRule"/>
</dbReference>
<evidence type="ECO:0000256" key="7">
    <source>
        <dbReference type="ARBA" id="ARBA00023146"/>
    </source>
</evidence>
<feature type="domain" description="Aminoacyl-transfer RNA synthetases class-II family profile" evidence="11">
    <location>
        <begin position="174"/>
        <end position="484"/>
    </location>
</feature>
<evidence type="ECO:0000256" key="3">
    <source>
        <dbReference type="ARBA" id="ARBA00022723"/>
    </source>
</evidence>
<comment type="similarity">
    <text evidence="1 9">Belongs to the class-II aminoacyl-tRNA synthetase family.</text>
</comment>
<dbReference type="GO" id="GO:0006430">
    <property type="term" value="P:lysyl-tRNA aminoacylation"/>
    <property type="evidence" value="ECO:0007669"/>
    <property type="project" value="UniProtKB-UniRule"/>
</dbReference>
<dbReference type="HAMAP" id="MF_00252">
    <property type="entry name" value="Lys_tRNA_synth_class2"/>
    <property type="match status" value="1"/>
</dbReference>
<feature type="binding site" evidence="9">
    <location>
        <position position="400"/>
    </location>
    <ligand>
        <name>Mg(2+)</name>
        <dbReference type="ChEBI" id="CHEBI:18420"/>
        <label>1</label>
    </ligand>
</feature>
<comment type="subunit">
    <text evidence="9">Homodimer.</text>
</comment>
<evidence type="ECO:0000313" key="12">
    <source>
        <dbReference type="EMBL" id="BBM37046.1"/>
    </source>
</evidence>
<evidence type="ECO:0000256" key="10">
    <source>
        <dbReference type="RuleBase" id="RU000336"/>
    </source>
</evidence>
<dbReference type="EMBL" id="AP019822">
    <property type="protein sequence ID" value="BBM37046.1"/>
    <property type="molecule type" value="Genomic_DNA"/>
</dbReference>
<evidence type="ECO:0000313" key="13">
    <source>
        <dbReference type="Proteomes" id="UP000321606"/>
    </source>
</evidence>
<evidence type="ECO:0000259" key="11">
    <source>
        <dbReference type="PROSITE" id="PS50862"/>
    </source>
</evidence>
<name>A0A510JD97_9FUSO</name>
<dbReference type="InterPro" id="IPR002313">
    <property type="entry name" value="Lys-tRNA-ligase_II"/>
</dbReference>
<dbReference type="Pfam" id="PF01336">
    <property type="entry name" value="tRNA_anti-codon"/>
    <property type="match status" value="1"/>
</dbReference>
<keyword evidence="7 9" id="KW-0030">Aminoacyl-tRNA synthetase</keyword>
<dbReference type="InterPro" id="IPR018149">
    <property type="entry name" value="Lys-tRNA-synth_II_C"/>
</dbReference>
<dbReference type="PRINTS" id="PR00982">
    <property type="entry name" value="TRNASYNTHLYS"/>
</dbReference>
<dbReference type="InterPro" id="IPR012340">
    <property type="entry name" value="NA-bd_OB-fold"/>
</dbReference>
<dbReference type="FunFam" id="2.40.50.140:FF:000024">
    <property type="entry name" value="Lysine--tRNA ligase"/>
    <property type="match status" value="1"/>
</dbReference>
<dbReference type="GO" id="GO:0004824">
    <property type="term" value="F:lysine-tRNA ligase activity"/>
    <property type="evidence" value="ECO:0007669"/>
    <property type="project" value="UniProtKB-UniRule"/>
</dbReference>
<dbReference type="NCBIfam" id="TIGR00499">
    <property type="entry name" value="lysS_bact"/>
    <property type="match status" value="1"/>
</dbReference>
<feature type="binding site" evidence="9">
    <location>
        <position position="407"/>
    </location>
    <ligand>
        <name>Mg(2+)</name>
        <dbReference type="ChEBI" id="CHEBI:18420"/>
        <label>2</label>
    </ligand>
</feature>
<comment type="catalytic activity">
    <reaction evidence="8 9 10">
        <text>tRNA(Lys) + L-lysine + ATP = L-lysyl-tRNA(Lys) + AMP + diphosphate</text>
        <dbReference type="Rhea" id="RHEA:20792"/>
        <dbReference type="Rhea" id="RHEA-COMP:9696"/>
        <dbReference type="Rhea" id="RHEA-COMP:9697"/>
        <dbReference type="ChEBI" id="CHEBI:30616"/>
        <dbReference type="ChEBI" id="CHEBI:32551"/>
        <dbReference type="ChEBI" id="CHEBI:33019"/>
        <dbReference type="ChEBI" id="CHEBI:78442"/>
        <dbReference type="ChEBI" id="CHEBI:78529"/>
        <dbReference type="ChEBI" id="CHEBI:456215"/>
        <dbReference type="EC" id="6.1.1.6"/>
    </reaction>
</comment>
<dbReference type="GO" id="GO:0000287">
    <property type="term" value="F:magnesium ion binding"/>
    <property type="evidence" value="ECO:0007669"/>
    <property type="project" value="UniProtKB-UniRule"/>
</dbReference>
<dbReference type="PANTHER" id="PTHR42918">
    <property type="entry name" value="LYSYL-TRNA SYNTHETASE"/>
    <property type="match status" value="1"/>
</dbReference>
<dbReference type="Gene3D" id="3.30.930.10">
    <property type="entry name" value="Bira Bifunctional Protein, Domain 2"/>
    <property type="match status" value="1"/>
</dbReference>
<dbReference type="GO" id="GO:0005829">
    <property type="term" value="C:cytosol"/>
    <property type="evidence" value="ECO:0007669"/>
    <property type="project" value="TreeGrafter"/>
</dbReference>
<keyword evidence="9" id="KW-0963">Cytoplasm</keyword>
<dbReference type="AlphaFoldDB" id="A0A510JD97"/>
<reference evidence="12 13" key="1">
    <citation type="submission" date="2019-07" db="EMBL/GenBank/DDBJ databases">
        <title>Complete Genome Sequence of Leptotrichia goodfellowii Strain JCM 16774.</title>
        <authorList>
            <person name="Watanabe S."/>
            <person name="Cui L."/>
        </authorList>
    </citation>
    <scope>NUCLEOTIDE SEQUENCE [LARGE SCALE GENOMIC DNA]</scope>
    <source>
        <strain evidence="12 13">JCM16774</strain>
    </source>
</reference>
<dbReference type="RefSeq" id="WP_026738174.1">
    <property type="nucleotide sequence ID" value="NZ_AP019822.1"/>
</dbReference>
<dbReference type="InterPro" id="IPR004365">
    <property type="entry name" value="NA-bd_OB_tRNA"/>
</dbReference>
<dbReference type="KEGG" id="lgo:JCM16774_1998"/>
<dbReference type="Proteomes" id="UP000321606">
    <property type="component" value="Chromosome"/>
</dbReference>
<dbReference type="InterPro" id="IPR044136">
    <property type="entry name" value="Lys-tRNA-ligase_II_N"/>
</dbReference>
<sequence>MSNQTNESNIISEKLKKVEELKEAGVEPYGRKYEKINNIEEVNQYDETSDKAFKTAGRIVAFRRMGKNGFGHIQDPTGKLQYYVKKDEVGEEQYEIYKKLGLGDFIGIEGTLFRTQTGELTLRAKSFEVLSKNIRPLPEKFHGLTNVETRYRQRYVDLVMNSEVMDTMKKRFQIVRFFRKYLEEKGFTEVETPMMHPIAGGATARPFTTHHNALDMELFLRVAPELYLKRLLVGGFEKVFEINRSFRNEGISIKHNPEFTMMELYQAYADYVDMMNITEDLISKLTFELHGTYEIEYEGKKINMKSPWRRVKMKDIVKEVTGFDFDTVTSDEDAVAKAKELQIPLEKDRTYTKYGILNLIFEEKVESTLINPTFIIEYPKEISPLSKNKKGETDWVDRFELFISGREFANAYSELNDPRDQKERFEEQVKMKEAGDDEAQNMDLDYIRALEYGMPPAGGLGIGIDRLVMLMTNSASIRDVILFPTLRKEDIEL</sequence>
<keyword evidence="5 9" id="KW-0067">ATP-binding</keyword>
<comment type="cofactor">
    <cofactor evidence="9 10">
        <name>Mg(2+)</name>
        <dbReference type="ChEBI" id="CHEBI:18420"/>
    </cofactor>
    <text evidence="9 10">Binds 3 Mg(2+) ions per subunit.</text>
</comment>
<evidence type="ECO:0000256" key="6">
    <source>
        <dbReference type="ARBA" id="ARBA00022917"/>
    </source>
</evidence>
<evidence type="ECO:0000256" key="5">
    <source>
        <dbReference type="ARBA" id="ARBA00022840"/>
    </source>
</evidence>
<dbReference type="InterPro" id="IPR006195">
    <property type="entry name" value="aa-tRNA-synth_II"/>
</dbReference>
<protein>
    <recommendedName>
        <fullName evidence="9">Lysine--tRNA ligase</fullName>
        <ecNumber evidence="9">6.1.1.6</ecNumber>
    </recommendedName>
    <alternativeName>
        <fullName evidence="9">Lysyl-tRNA synthetase</fullName>
        <shortName evidence="9">LysRS</shortName>
    </alternativeName>
</protein>
<evidence type="ECO:0000256" key="9">
    <source>
        <dbReference type="HAMAP-Rule" id="MF_00252"/>
    </source>
</evidence>
<feature type="binding site" evidence="9">
    <location>
        <position position="407"/>
    </location>
    <ligand>
        <name>Mg(2+)</name>
        <dbReference type="ChEBI" id="CHEBI:18420"/>
        <label>1</label>
    </ligand>
</feature>
<keyword evidence="2 9" id="KW-0436">Ligase</keyword>
<proteinExistence type="inferred from homology"/>
<dbReference type="PANTHER" id="PTHR42918:SF15">
    <property type="entry name" value="LYSINE--TRNA LIGASE, CHLOROPLASTIC_MITOCHONDRIAL"/>
    <property type="match status" value="1"/>
</dbReference>
<dbReference type="NCBIfam" id="NF001756">
    <property type="entry name" value="PRK00484.1"/>
    <property type="match status" value="1"/>
</dbReference>
<dbReference type="SUPFAM" id="SSF55681">
    <property type="entry name" value="Class II aaRS and biotin synthetases"/>
    <property type="match status" value="1"/>
</dbReference>
<dbReference type="EC" id="6.1.1.6" evidence="9"/>
<keyword evidence="6 9" id="KW-0648">Protein biosynthesis</keyword>
<keyword evidence="4 9" id="KW-0547">Nucleotide-binding</keyword>
<organism evidence="12 13">
    <name type="scientific">Pseudoleptotrichia goodfellowii</name>
    <dbReference type="NCBI Taxonomy" id="157692"/>
    <lineage>
        <taxon>Bacteria</taxon>
        <taxon>Fusobacteriati</taxon>
        <taxon>Fusobacteriota</taxon>
        <taxon>Fusobacteriia</taxon>
        <taxon>Fusobacteriales</taxon>
        <taxon>Leptotrichiaceae</taxon>
        <taxon>Pseudoleptotrichia</taxon>
    </lineage>
</organism>
<dbReference type="InterPro" id="IPR004364">
    <property type="entry name" value="Aa-tRNA-synt_II"/>
</dbReference>
<dbReference type="CDD" id="cd00775">
    <property type="entry name" value="LysRS_core"/>
    <property type="match status" value="1"/>
</dbReference>
<dbReference type="SUPFAM" id="SSF50249">
    <property type="entry name" value="Nucleic acid-binding proteins"/>
    <property type="match status" value="1"/>
</dbReference>
<evidence type="ECO:0000256" key="4">
    <source>
        <dbReference type="ARBA" id="ARBA00022741"/>
    </source>
</evidence>
<dbReference type="Pfam" id="PF00152">
    <property type="entry name" value="tRNA-synt_2"/>
    <property type="match status" value="1"/>
</dbReference>
<keyword evidence="3 9" id="KW-0479">Metal-binding</keyword>
<dbReference type="PROSITE" id="PS50862">
    <property type="entry name" value="AA_TRNA_LIGASE_II"/>
    <property type="match status" value="1"/>
</dbReference>
<keyword evidence="9 10" id="KW-0460">Magnesium</keyword>
<dbReference type="STRING" id="714315.GCA_000516535_01995"/>